<name>A0A494TSR0_SPHPE</name>
<dbReference type="EMBL" id="CP032829">
    <property type="protein sequence ID" value="AYJ88105.1"/>
    <property type="molecule type" value="Genomic_DNA"/>
</dbReference>
<evidence type="ECO:0000259" key="7">
    <source>
        <dbReference type="Pfam" id="PF08281"/>
    </source>
</evidence>
<evidence type="ECO:0000313" key="9">
    <source>
        <dbReference type="Proteomes" id="UP000276254"/>
    </source>
</evidence>
<dbReference type="GO" id="GO:0003677">
    <property type="term" value="F:DNA binding"/>
    <property type="evidence" value="ECO:0007669"/>
    <property type="project" value="InterPro"/>
</dbReference>
<dbReference type="PANTHER" id="PTHR43133">
    <property type="entry name" value="RNA POLYMERASE ECF-TYPE SIGMA FACTO"/>
    <property type="match status" value="1"/>
</dbReference>
<evidence type="ECO:0000313" key="8">
    <source>
        <dbReference type="EMBL" id="AYJ88105.1"/>
    </source>
</evidence>
<feature type="domain" description="RNA polymerase sigma factor 70 region 4 type 2" evidence="7">
    <location>
        <begin position="131"/>
        <end position="181"/>
    </location>
</feature>
<dbReference type="InterPro" id="IPR039425">
    <property type="entry name" value="RNA_pol_sigma-70-like"/>
</dbReference>
<dbReference type="CDD" id="cd06171">
    <property type="entry name" value="Sigma70_r4"/>
    <property type="match status" value="1"/>
</dbReference>
<keyword evidence="2" id="KW-0805">Transcription regulation</keyword>
<dbReference type="NCBIfam" id="TIGR02937">
    <property type="entry name" value="sigma70-ECF"/>
    <property type="match status" value="1"/>
</dbReference>
<dbReference type="Pfam" id="PF04542">
    <property type="entry name" value="Sigma70_r2"/>
    <property type="match status" value="1"/>
</dbReference>
<evidence type="ECO:0000259" key="6">
    <source>
        <dbReference type="Pfam" id="PF04542"/>
    </source>
</evidence>
<dbReference type="GO" id="GO:0016987">
    <property type="term" value="F:sigma factor activity"/>
    <property type="evidence" value="ECO:0007669"/>
    <property type="project" value="UniProtKB-KW"/>
</dbReference>
<accession>A0A494TSR0</accession>
<keyword evidence="9" id="KW-1185">Reference proteome</keyword>
<evidence type="ECO:0000256" key="1">
    <source>
        <dbReference type="ARBA" id="ARBA00010641"/>
    </source>
</evidence>
<dbReference type="Gene3D" id="1.10.10.10">
    <property type="entry name" value="Winged helix-like DNA-binding domain superfamily/Winged helix DNA-binding domain"/>
    <property type="match status" value="1"/>
</dbReference>
<dbReference type="InterPro" id="IPR013325">
    <property type="entry name" value="RNA_pol_sigma_r2"/>
</dbReference>
<dbReference type="InterPro" id="IPR013324">
    <property type="entry name" value="RNA_pol_sigma_r3/r4-like"/>
</dbReference>
<dbReference type="AlphaFoldDB" id="A0A494TSR0"/>
<feature type="region of interest" description="Disordered" evidence="5">
    <location>
        <begin position="1"/>
        <end position="28"/>
    </location>
</feature>
<dbReference type="InterPro" id="IPR013249">
    <property type="entry name" value="RNA_pol_sigma70_r4_t2"/>
</dbReference>
<evidence type="ECO:0000256" key="4">
    <source>
        <dbReference type="ARBA" id="ARBA00023163"/>
    </source>
</evidence>
<dbReference type="InterPro" id="IPR007627">
    <property type="entry name" value="RNA_pol_sigma70_r2"/>
</dbReference>
<reference evidence="8 9" key="1">
    <citation type="submission" date="2018-09" db="EMBL/GenBank/DDBJ databases">
        <title>Sphingomonas peninsula sp. nov., isolated from fildes peninsula, Antarctic soil.</title>
        <authorList>
            <person name="Yingchao G."/>
        </authorList>
    </citation>
    <scope>NUCLEOTIDE SEQUENCE [LARGE SCALE GENOMIC DNA]</scope>
    <source>
        <strain evidence="8 9">YZ-8</strain>
    </source>
</reference>
<protein>
    <submittedName>
        <fullName evidence="8">Sigma-70 family RNA polymerase sigma factor</fullName>
    </submittedName>
</protein>
<dbReference type="PANTHER" id="PTHR43133:SF63">
    <property type="entry name" value="RNA POLYMERASE SIGMA FACTOR FECI-RELATED"/>
    <property type="match status" value="1"/>
</dbReference>
<dbReference type="OrthoDB" id="7620544at2"/>
<evidence type="ECO:0000256" key="3">
    <source>
        <dbReference type="ARBA" id="ARBA00023082"/>
    </source>
</evidence>
<gene>
    <name evidence="8" type="ORF">D3Y57_17695</name>
</gene>
<dbReference type="SUPFAM" id="SSF88946">
    <property type="entry name" value="Sigma2 domain of RNA polymerase sigma factors"/>
    <property type="match status" value="1"/>
</dbReference>
<keyword evidence="3" id="KW-0731">Sigma factor</keyword>
<dbReference type="Pfam" id="PF08281">
    <property type="entry name" value="Sigma70_r4_2"/>
    <property type="match status" value="1"/>
</dbReference>
<dbReference type="InterPro" id="IPR036388">
    <property type="entry name" value="WH-like_DNA-bd_sf"/>
</dbReference>
<sequence length="189" mass="21096">MDGEGRTRGHSVGDPLPPEDWNGRSPAPCDFDALYRSDAPRLAGYFNRRAKPEDVLDYVQDSFRRLIGISRSGGTPENPAAYLSRIGRNLLRDSARSAVRAPPALHDDIDAYPVAGPDPHAQLEARDMLARVDDAIRRMKPKTRDVFLLHRIDGLDYSEIGQRMGLSVKGVEKHISAALKLIRRRCGQR</sequence>
<dbReference type="Proteomes" id="UP000276254">
    <property type="component" value="Chromosome"/>
</dbReference>
<feature type="domain" description="RNA polymerase sigma-70 region 2" evidence="6">
    <location>
        <begin position="34"/>
        <end position="99"/>
    </location>
</feature>
<dbReference type="InterPro" id="IPR014284">
    <property type="entry name" value="RNA_pol_sigma-70_dom"/>
</dbReference>
<dbReference type="SUPFAM" id="SSF88659">
    <property type="entry name" value="Sigma3 and sigma4 domains of RNA polymerase sigma factors"/>
    <property type="match status" value="1"/>
</dbReference>
<proteinExistence type="inferred from homology"/>
<evidence type="ECO:0000256" key="2">
    <source>
        <dbReference type="ARBA" id="ARBA00023015"/>
    </source>
</evidence>
<comment type="similarity">
    <text evidence="1">Belongs to the sigma-70 factor family. ECF subfamily.</text>
</comment>
<dbReference type="Gene3D" id="1.10.1740.10">
    <property type="match status" value="1"/>
</dbReference>
<keyword evidence="4" id="KW-0804">Transcription</keyword>
<evidence type="ECO:0000256" key="5">
    <source>
        <dbReference type="SAM" id="MobiDB-lite"/>
    </source>
</evidence>
<organism evidence="8 9">
    <name type="scientific">Sphingomonas paeninsulae</name>
    <dbReference type="NCBI Taxonomy" id="2319844"/>
    <lineage>
        <taxon>Bacteria</taxon>
        <taxon>Pseudomonadati</taxon>
        <taxon>Pseudomonadota</taxon>
        <taxon>Alphaproteobacteria</taxon>
        <taxon>Sphingomonadales</taxon>
        <taxon>Sphingomonadaceae</taxon>
        <taxon>Sphingomonas</taxon>
    </lineage>
</organism>
<dbReference type="KEGG" id="spha:D3Y57_17695"/>
<dbReference type="GO" id="GO:0006352">
    <property type="term" value="P:DNA-templated transcription initiation"/>
    <property type="evidence" value="ECO:0007669"/>
    <property type="project" value="InterPro"/>
</dbReference>